<dbReference type="GO" id="GO:0005737">
    <property type="term" value="C:cytoplasm"/>
    <property type="evidence" value="ECO:0007669"/>
    <property type="project" value="UniProtKB-SubCell"/>
</dbReference>
<dbReference type="GO" id="GO:0003677">
    <property type="term" value="F:DNA binding"/>
    <property type="evidence" value="ECO:0007669"/>
    <property type="project" value="UniProtKB-UniRule"/>
</dbReference>
<dbReference type="PANTHER" id="PTHR30478">
    <property type="entry name" value="DNA POLYMERASE III SUBUNIT BETA"/>
    <property type="match status" value="1"/>
</dbReference>
<dbReference type="Proteomes" id="UP000651482">
    <property type="component" value="Unassembled WGS sequence"/>
</dbReference>
<evidence type="ECO:0000256" key="4">
    <source>
        <dbReference type="ARBA" id="ARBA00022490"/>
    </source>
</evidence>
<evidence type="ECO:0000256" key="10">
    <source>
        <dbReference type="PIRNR" id="PIRNR000804"/>
    </source>
</evidence>
<comment type="caution">
    <text evidence="14">The sequence shown here is derived from an EMBL/GenBank/DDBJ whole genome shotgun (WGS) entry which is preliminary data.</text>
</comment>
<evidence type="ECO:0000256" key="7">
    <source>
        <dbReference type="ARBA" id="ARBA00022705"/>
    </source>
</evidence>
<evidence type="ECO:0000259" key="11">
    <source>
        <dbReference type="Pfam" id="PF00712"/>
    </source>
</evidence>
<dbReference type="Gene3D" id="3.10.150.10">
    <property type="entry name" value="DNA Polymerase III, subunit A, domain 2"/>
    <property type="match status" value="1"/>
</dbReference>
<keyword evidence="8 10" id="KW-0239">DNA-directed DNA polymerase</keyword>
<evidence type="ECO:0000256" key="2">
    <source>
        <dbReference type="ARBA" id="ARBA00010752"/>
    </source>
</evidence>
<dbReference type="GO" id="GO:0008408">
    <property type="term" value="F:3'-5' exonuclease activity"/>
    <property type="evidence" value="ECO:0007669"/>
    <property type="project" value="InterPro"/>
</dbReference>
<dbReference type="InterPro" id="IPR022635">
    <property type="entry name" value="DNA_polIII_beta_C"/>
</dbReference>
<dbReference type="EMBL" id="JACRSN010000011">
    <property type="protein sequence ID" value="MBC8533982.1"/>
    <property type="molecule type" value="Genomic_DNA"/>
</dbReference>
<dbReference type="Pfam" id="PF00712">
    <property type="entry name" value="DNA_pol3_beta"/>
    <property type="match status" value="1"/>
</dbReference>
<evidence type="ECO:0000256" key="3">
    <source>
        <dbReference type="ARBA" id="ARBA00021035"/>
    </source>
</evidence>
<dbReference type="CDD" id="cd00140">
    <property type="entry name" value="beta_clamp"/>
    <property type="match status" value="1"/>
</dbReference>
<evidence type="ECO:0000259" key="13">
    <source>
        <dbReference type="Pfam" id="PF02768"/>
    </source>
</evidence>
<dbReference type="SUPFAM" id="SSF55979">
    <property type="entry name" value="DNA clamp"/>
    <property type="match status" value="3"/>
</dbReference>
<dbReference type="InterPro" id="IPR046938">
    <property type="entry name" value="DNA_clamp_sf"/>
</dbReference>
<organism evidence="14 15">
    <name type="scientific">Yeguia hominis</name>
    <dbReference type="NCBI Taxonomy" id="2763662"/>
    <lineage>
        <taxon>Bacteria</taxon>
        <taxon>Bacillati</taxon>
        <taxon>Bacillota</taxon>
        <taxon>Clostridia</taxon>
        <taxon>Eubacteriales</taxon>
        <taxon>Yeguiaceae</taxon>
        <taxon>Yeguia</taxon>
    </lineage>
</organism>
<dbReference type="InterPro" id="IPR022634">
    <property type="entry name" value="DNA_polIII_beta_N"/>
</dbReference>
<dbReference type="RefSeq" id="WP_249319635.1">
    <property type="nucleotide sequence ID" value="NZ_JACRSN010000011.1"/>
</dbReference>
<evidence type="ECO:0000313" key="15">
    <source>
        <dbReference type="Proteomes" id="UP000651482"/>
    </source>
</evidence>
<dbReference type="NCBIfam" id="TIGR00663">
    <property type="entry name" value="dnan"/>
    <property type="match status" value="1"/>
</dbReference>
<protein>
    <recommendedName>
        <fullName evidence="3 10">Beta sliding clamp</fullName>
    </recommendedName>
</protein>
<evidence type="ECO:0000256" key="8">
    <source>
        <dbReference type="ARBA" id="ARBA00022932"/>
    </source>
</evidence>
<gene>
    <name evidence="14" type="primary">dnaN</name>
    <name evidence="14" type="ORF">IAG03_08195</name>
</gene>
<evidence type="ECO:0000256" key="6">
    <source>
        <dbReference type="ARBA" id="ARBA00022695"/>
    </source>
</evidence>
<feature type="domain" description="DNA polymerase III beta sliding clamp central" evidence="12">
    <location>
        <begin position="129"/>
        <end position="239"/>
    </location>
</feature>
<name>A0A926D9V1_9FIRM</name>
<dbReference type="InterPro" id="IPR001001">
    <property type="entry name" value="DNA_polIII_beta"/>
</dbReference>
<evidence type="ECO:0000259" key="12">
    <source>
        <dbReference type="Pfam" id="PF02767"/>
    </source>
</evidence>
<dbReference type="GO" id="GO:0003887">
    <property type="term" value="F:DNA-directed DNA polymerase activity"/>
    <property type="evidence" value="ECO:0007669"/>
    <property type="project" value="UniProtKB-UniRule"/>
</dbReference>
<comment type="function">
    <text evidence="10">Confers DNA tethering and processivity to DNA polymerases and other proteins. Acts as a clamp, forming a ring around DNA (a reaction catalyzed by the clamp-loading complex) which diffuses in an ATP-independent manner freely and bidirectionally along dsDNA. Initially characterized for its ability to contact the catalytic subunit of DNA polymerase III (Pol III), a complex, multichain enzyme responsible for most of the replicative synthesis in bacteria; Pol III exhibits 3'-5' exonuclease proofreading activity. The beta chain is required for initiation of replication as well as for processivity of DNA replication.</text>
</comment>
<comment type="subcellular location">
    <subcellularLocation>
        <location evidence="1 10">Cytoplasm</location>
    </subcellularLocation>
</comment>
<evidence type="ECO:0000313" key="14">
    <source>
        <dbReference type="EMBL" id="MBC8533982.1"/>
    </source>
</evidence>
<evidence type="ECO:0000256" key="5">
    <source>
        <dbReference type="ARBA" id="ARBA00022679"/>
    </source>
</evidence>
<dbReference type="PANTHER" id="PTHR30478:SF0">
    <property type="entry name" value="BETA SLIDING CLAMP"/>
    <property type="match status" value="1"/>
</dbReference>
<dbReference type="PIRSF" id="PIRSF000804">
    <property type="entry name" value="DNA_pol_III_b"/>
    <property type="match status" value="1"/>
</dbReference>
<keyword evidence="4 10" id="KW-0963">Cytoplasm</keyword>
<dbReference type="SMART" id="SM00480">
    <property type="entry name" value="POL3Bc"/>
    <property type="match status" value="1"/>
</dbReference>
<comment type="similarity">
    <text evidence="2 10">Belongs to the beta sliding clamp family.</text>
</comment>
<dbReference type="AlphaFoldDB" id="A0A926D9V1"/>
<proteinExistence type="inferred from homology"/>
<keyword evidence="9" id="KW-0238">DNA-binding</keyword>
<dbReference type="Pfam" id="PF02767">
    <property type="entry name" value="DNA_pol3_beta_2"/>
    <property type="match status" value="1"/>
</dbReference>
<comment type="subunit">
    <text evidence="10">Forms a ring-shaped head-to-tail homodimer around DNA.</text>
</comment>
<keyword evidence="5 10" id="KW-0808">Transferase</keyword>
<evidence type="ECO:0000256" key="9">
    <source>
        <dbReference type="ARBA" id="ARBA00023125"/>
    </source>
</evidence>
<feature type="domain" description="DNA polymerase III beta sliding clamp C-terminal" evidence="13">
    <location>
        <begin position="244"/>
        <end position="363"/>
    </location>
</feature>
<sequence>MKLTCNRQELTQALSNVQRAVSSKSSIPALEGILLRTDGSMLIICGYDLEIGMTTGIEASCSETGSVVLNARLFADIIRRLPEDSVLIMSDEKNVTTIVSGQSQFSIPGIPAEEYPELPVVTDTVSISLPHNILKSMIRQTIFAVAETDTNPVHTGTMFEISDQTIRLISVDGFRLAVRSEPISCTEEMKFVIPGKTLSEISKLLRDDDEDVSLKVSRRHILFEIGDYIVLSRLLEGDFLDYRAAIPKTSATEVVLQTRAFMDSVERVSLLINDRRRIPVRCIFENQEVKVSCETEIGRANDQFPAEISGEGVEMGFNNRYLLDALRNSEDDEVKIQLNGPISPMTILPKEGDAFLFLVLPVRL</sequence>
<reference evidence="14" key="1">
    <citation type="submission" date="2020-08" db="EMBL/GenBank/DDBJ databases">
        <title>Genome public.</title>
        <authorList>
            <person name="Liu C."/>
            <person name="Sun Q."/>
        </authorList>
    </citation>
    <scope>NUCLEOTIDE SEQUENCE</scope>
    <source>
        <strain evidence="14">NSJ-40</strain>
    </source>
</reference>
<dbReference type="Gene3D" id="3.70.10.10">
    <property type="match status" value="1"/>
</dbReference>
<keyword evidence="6 10" id="KW-0548">Nucleotidyltransferase</keyword>
<feature type="domain" description="DNA polymerase III beta sliding clamp N-terminal" evidence="11">
    <location>
        <begin position="1"/>
        <end position="119"/>
    </location>
</feature>
<dbReference type="InterPro" id="IPR022637">
    <property type="entry name" value="DNA_polIII_beta_cen"/>
</dbReference>
<keyword evidence="15" id="KW-1185">Reference proteome</keyword>
<evidence type="ECO:0000256" key="1">
    <source>
        <dbReference type="ARBA" id="ARBA00004496"/>
    </source>
</evidence>
<keyword evidence="7 10" id="KW-0235">DNA replication</keyword>
<dbReference type="Pfam" id="PF02768">
    <property type="entry name" value="DNA_pol3_beta_3"/>
    <property type="match status" value="1"/>
</dbReference>
<dbReference type="GO" id="GO:0009360">
    <property type="term" value="C:DNA polymerase III complex"/>
    <property type="evidence" value="ECO:0007669"/>
    <property type="project" value="InterPro"/>
</dbReference>
<accession>A0A926D9V1</accession>
<dbReference type="GO" id="GO:0006271">
    <property type="term" value="P:DNA strand elongation involved in DNA replication"/>
    <property type="evidence" value="ECO:0007669"/>
    <property type="project" value="TreeGrafter"/>
</dbReference>